<feature type="binding site" evidence="2">
    <location>
        <begin position="128"/>
        <end position="131"/>
    </location>
    <ligand>
        <name>glutathione</name>
        <dbReference type="ChEBI" id="CHEBI:57925"/>
    </ligand>
</feature>
<dbReference type="PIRSF" id="PIRSF015753">
    <property type="entry name" value="GST"/>
    <property type="match status" value="1"/>
</dbReference>
<evidence type="ECO:0000313" key="6">
    <source>
        <dbReference type="Proteomes" id="UP000324758"/>
    </source>
</evidence>
<dbReference type="Pfam" id="PF13410">
    <property type="entry name" value="GST_C_2"/>
    <property type="match status" value="1"/>
</dbReference>
<dbReference type="InterPro" id="IPR047047">
    <property type="entry name" value="GST_Omega-like_C"/>
</dbReference>
<feature type="domain" description="GST C-terminal" evidence="4">
    <location>
        <begin position="170"/>
        <end position="294"/>
    </location>
</feature>
<dbReference type="OrthoDB" id="9769158at2"/>
<dbReference type="AlphaFoldDB" id="A0A5D3KQ92"/>
<dbReference type="Gene3D" id="3.40.30.10">
    <property type="entry name" value="Glutaredoxin"/>
    <property type="match status" value="1"/>
</dbReference>
<dbReference type="PROSITE" id="PS50405">
    <property type="entry name" value="GST_CTER"/>
    <property type="match status" value="1"/>
</dbReference>
<dbReference type="SUPFAM" id="SSF47616">
    <property type="entry name" value="GST C-terminal domain-like"/>
    <property type="match status" value="1"/>
</dbReference>
<dbReference type="EMBL" id="VSSS01000006">
    <property type="protein sequence ID" value="TYL99633.1"/>
    <property type="molecule type" value="Genomic_DNA"/>
</dbReference>
<keyword evidence="5" id="KW-0808">Transferase</keyword>
<proteinExistence type="predicted"/>
<evidence type="ECO:0000256" key="1">
    <source>
        <dbReference type="PIRSR" id="PIRSR015753-1"/>
    </source>
</evidence>
<gene>
    <name evidence="5" type="ORF">FXB40_02000</name>
</gene>
<feature type="binding site" evidence="2">
    <location>
        <begin position="146"/>
        <end position="147"/>
    </location>
    <ligand>
        <name>glutathione</name>
        <dbReference type="ChEBI" id="CHEBI:57925"/>
    </ligand>
</feature>
<feature type="active site" description="Nucleophile" evidence="1">
    <location>
        <position position="62"/>
    </location>
</feature>
<dbReference type="Pfam" id="PF13409">
    <property type="entry name" value="GST_N_2"/>
    <property type="match status" value="1"/>
</dbReference>
<organism evidence="5 6">
    <name type="scientific">Bradyrhizobium rifense</name>
    <dbReference type="NCBI Taxonomy" id="515499"/>
    <lineage>
        <taxon>Bacteria</taxon>
        <taxon>Pseudomonadati</taxon>
        <taxon>Pseudomonadota</taxon>
        <taxon>Alphaproteobacteria</taxon>
        <taxon>Hyphomicrobiales</taxon>
        <taxon>Nitrobacteraceae</taxon>
        <taxon>Bradyrhizobium</taxon>
    </lineage>
</organism>
<dbReference type="InterPro" id="IPR036249">
    <property type="entry name" value="Thioredoxin-like_sf"/>
</dbReference>
<dbReference type="InterPro" id="IPR010987">
    <property type="entry name" value="Glutathione-S-Trfase_C-like"/>
</dbReference>
<evidence type="ECO:0000313" key="5">
    <source>
        <dbReference type="EMBL" id="TYL99633.1"/>
    </source>
</evidence>
<dbReference type="PANTHER" id="PTHR32419:SF6">
    <property type="entry name" value="GLUTATHIONE S-TRANSFERASE OMEGA-LIKE 1-RELATED"/>
    <property type="match status" value="1"/>
</dbReference>
<dbReference type="Proteomes" id="UP000324758">
    <property type="component" value="Unassembled WGS sequence"/>
</dbReference>
<dbReference type="CDD" id="cd03190">
    <property type="entry name" value="GST_C_Omega_like"/>
    <property type="match status" value="1"/>
</dbReference>
<accession>A0A5D3KQ92</accession>
<evidence type="ECO:0000259" key="4">
    <source>
        <dbReference type="PROSITE" id="PS50405"/>
    </source>
</evidence>
<dbReference type="RefSeq" id="WP_148770552.1">
    <property type="nucleotide sequence ID" value="NZ_VSSS01000006.1"/>
</dbReference>
<sequence length="328" mass="37228">MGELIGGVWQRSGVGAVLSDGVLKRPPSIFRNWIGPDDRGDHGARAFGAEADRYHLYVSLACPWAHRTIIMRNLKGLAGLVGMSVVHWHMGDEGWTFEPGPNVIPDTVNGATRLYQIYQLADPQCTSRVTVPVLWDKKKRTIVSNESADIIRMFNSAFDGIGAKAGDYYPERQRAEIDEINSRVYADFNNGVYAAGFAGSQAAYEAAVDRVFDMLEWLEKRLLNRRFLLGDNLTEADIRLFTTLIRFDSVYFGHFKCNRRQIVGYPSLWRYTRELYRYPDIRPTVNFQHIKAHYYGSHRWINPSGIVPVGPDLDFGEPADSKPSYGER</sequence>
<dbReference type="SFLD" id="SFLDS00019">
    <property type="entry name" value="Glutathione_Transferase_(cytos"/>
    <property type="match status" value="1"/>
</dbReference>
<dbReference type="InterPro" id="IPR016639">
    <property type="entry name" value="GST_Omega/GSH"/>
</dbReference>
<comment type="caution">
    <text evidence="5">The sequence shown here is derived from an EMBL/GenBank/DDBJ whole genome shotgun (WGS) entry which is preliminary data.</text>
</comment>
<dbReference type="Gene3D" id="1.20.1050.10">
    <property type="match status" value="1"/>
</dbReference>
<evidence type="ECO:0000256" key="3">
    <source>
        <dbReference type="PIRSR" id="PIRSR015753-3"/>
    </source>
</evidence>
<dbReference type="SFLD" id="SFLDG01206">
    <property type="entry name" value="Xi.1"/>
    <property type="match status" value="1"/>
</dbReference>
<evidence type="ECO:0000256" key="2">
    <source>
        <dbReference type="PIRSR" id="PIRSR015753-2"/>
    </source>
</evidence>
<name>A0A5D3KQ92_9BRAD</name>
<dbReference type="SFLD" id="SFLDG01148">
    <property type="entry name" value="Xi_(cytGST)"/>
    <property type="match status" value="1"/>
</dbReference>
<dbReference type="GO" id="GO:0005737">
    <property type="term" value="C:cytoplasm"/>
    <property type="evidence" value="ECO:0007669"/>
    <property type="project" value="TreeGrafter"/>
</dbReference>
<dbReference type="PANTHER" id="PTHR32419">
    <property type="entry name" value="GLUTATHIONYL-HYDROQUINONE REDUCTASE"/>
    <property type="match status" value="1"/>
</dbReference>
<reference evidence="5 6" key="1">
    <citation type="submission" date="2019-08" db="EMBL/GenBank/DDBJ databases">
        <title>Bradyrhizobium hipponensis sp. nov., a rhizobium isolated from a Lupinus angustifolius root nodule in Tunisia.</title>
        <authorList>
            <person name="Off K."/>
            <person name="Rejili M."/>
            <person name="Mars M."/>
            <person name="Brachmann A."/>
            <person name="Marin M."/>
        </authorList>
    </citation>
    <scope>NUCLEOTIDE SEQUENCE [LARGE SCALE GENOMIC DNA]</scope>
    <source>
        <strain evidence="5 6">CTAW71</strain>
    </source>
</reference>
<feature type="site" description="Lowers pKa of active site Cys" evidence="3">
    <location>
        <position position="294"/>
    </location>
</feature>
<feature type="active site" description="Proton donor/acceptor" evidence="1">
    <location>
        <position position="193"/>
    </location>
</feature>
<dbReference type="SUPFAM" id="SSF52833">
    <property type="entry name" value="Thioredoxin-like"/>
    <property type="match status" value="1"/>
</dbReference>
<protein>
    <submittedName>
        <fullName evidence="5">Glutathione S-transferase family protein</fullName>
    </submittedName>
</protein>
<keyword evidence="6" id="KW-1185">Reference proteome</keyword>
<dbReference type="GO" id="GO:0004364">
    <property type="term" value="F:glutathione transferase activity"/>
    <property type="evidence" value="ECO:0007669"/>
    <property type="project" value="InterPro"/>
</dbReference>
<feature type="binding site" evidence="2">
    <location>
        <position position="95"/>
    </location>
    <ligand>
        <name>glutathione</name>
        <dbReference type="ChEBI" id="CHEBI:57925"/>
    </ligand>
</feature>
<dbReference type="InterPro" id="IPR036282">
    <property type="entry name" value="Glutathione-S-Trfase_C_sf"/>
</dbReference>
<dbReference type="InterPro" id="IPR004045">
    <property type="entry name" value="Glutathione_S-Trfase_N"/>
</dbReference>
<feature type="site" description="Lowers pKa of active site Cys" evidence="3">
    <location>
        <position position="251"/>
    </location>
</feature>
<dbReference type="InterPro" id="IPR040079">
    <property type="entry name" value="Glutathione_S-Trfase"/>
</dbReference>